<gene>
    <name evidence="2" type="ORF">E2C01_018107</name>
</gene>
<organism evidence="2 3">
    <name type="scientific">Portunus trituberculatus</name>
    <name type="common">Swimming crab</name>
    <name type="synonym">Neptunus trituberculatus</name>
    <dbReference type="NCBI Taxonomy" id="210409"/>
    <lineage>
        <taxon>Eukaryota</taxon>
        <taxon>Metazoa</taxon>
        <taxon>Ecdysozoa</taxon>
        <taxon>Arthropoda</taxon>
        <taxon>Crustacea</taxon>
        <taxon>Multicrustacea</taxon>
        <taxon>Malacostraca</taxon>
        <taxon>Eumalacostraca</taxon>
        <taxon>Eucarida</taxon>
        <taxon>Decapoda</taxon>
        <taxon>Pleocyemata</taxon>
        <taxon>Brachyura</taxon>
        <taxon>Eubrachyura</taxon>
        <taxon>Portunoidea</taxon>
        <taxon>Portunidae</taxon>
        <taxon>Portuninae</taxon>
        <taxon>Portunus</taxon>
    </lineage>
</organism>
<reference evidence="2 3" key="1">
    <citation type="submission" date="2019-05" db="EMBL/GenBank/DDBJ databases">
        <title>Another draft genome of Portunus trituberculatus and its Hox gene families provides insights of decapod evolution.</title>
        <authorList>
            <person name="Jeong J.-H."/>
            <person name="Song I."/>
            <person name="Kim S."/>
            <person name="Choi T."/>
            <person name="Kim D."/>
            <person name="Ryu S."/>
            <person name="Kim W."/>
        </authorList>
    </citation>
    <scope>NUCLEOTIDE SEQUENCE [LARGE SCALE GENOMIC DNA]</scope>
    <source>
        <tissue evidence="2">Muscle</tissue>
    </source>
</reference>
<feature type="compositionally biased region" description="Polar residues" evidence="1">
    <location>
        <begin position="96"/>
        <end position="110"/>
    </location>
</feature>
<evidence type="ECO:0000313" key="2">
    <source>
        <dbReference type="EMBL" id="MPC25011.1"/>
    </source>
</evidence>
<dbReference type="AlphaFoldDB" id="A0A5B7DTN6"/>
<protein>
    <submittedName>
        <fullName evidence="2">Uncharacterized protein</fullName>
    </submittedName>
</protein>
<dbReference type="EMBL" id="VSRR010001403">
    <property type="protein sequence ID" value="MPC25011.1"/>
    <property type="molecule type" value="Genomic_DNA"/>
</dbReference>
<name>A0A5B7DTN6_PORTR</name>
<evidence type="ECO:0000256" key="1">
    <source>
        <dbReference type="SAM" id="MobiDB-lite"/>
    </source>
</evidence>
<accession>A0A5B7DTN6</accession>
<evidence type="ECO:0000313" key="3">
    <source>
        <dbReference type="Proteomes" id="UP000324222"/>
    </source>
</evidence>
<sequence length="120" mass="12580">MQSKSTPHLIFEGCHIEFRVASAEVAGEIESIGHVGGRVHHCNTGKHTDGDHDVSGLGGVGEWVSEGGQAGPARVTVSETYQAGGEGTAHRHHQAATGQVQYSSRPSGDAQTHLRKGECD</sequence>
<comment type="caution">
    <text evidence="2">The sequence shown here is derived from an EMBL/GenBank/DDBJ whole genome shotgun (WGS) entry which is preliminary data.</text>
</comment>
<dbReference type="Proteomes" id="UP000324222">
    <property type="component" value="Unassembled WGS sequence"/>
</dbReference>
<feature type="region of interest" description="Disordered" evidence="1">
    <location>
        <begin position="43"/>
        <end position="120"/>
    </location>
</feature>
<proteinExistence type="predicted"/>
<keyword evidence="3" id="KW-1185">Reference proteome</keyword>